<protein>
    <submittedName>
        <fullName evidence="1">Uncharacterized protein</fullName>
    </submittedName>
</protein>
<accession>E6PIR9</accession>
<dbReference type="EMBL" id="CABL01000019">
    <property type="protein sequence ID" value="CBH76360.1"/>
    <property type="molecule type" value="Genomic_DNA"/>
</dbReference>
<dbReference type="AlphaFoldDB" id="E6PIR9"/>
<name>E6PIR9_9ZZZZ</name>
<organism evidence="1">
    <name type="scientific">mine drainage metagenome</name>
    <dbReference type="NCBI Taxonomy" id="410659"/>
    <lineage>
        <taxon>unclassified sequences</taxon>
        <taxon>metagenomes</taxon>
        <taxon>ecological metagenomes</taxon>
    </lineage>
</organism>
<gene>
    <name evidence="1" type="ORF">CARN1_0840</name>
</gene>
<evidence type="ECO:0000313" key="1">
    <source>
        <dbReference type="EMBL" id="CBH76360.1"/>
    </source>
</evidence>
<sequence length="198" mass="20460">MKIFKALLGFGLAFAMVAPALAQQAFTLDNGVIVYGRMQTAINTATANPGDGFTMAVIPPFPNQAGGLEGATIYGHVAAVTRAGRGRKAALKLAFDRLQLSDGSVASISGTLSQAQQQKQSRNGATVALSTIGGLILGNMIGKTIFHTNIGGLAGAAGGFLYGYNNKSNFTIPTGSQVQMRLDQTVTIRRQSSAPGGR</sequence>
<reference evidence="1" key="1">
    <citation type="submission" date="2009-10" db="EMBL/GenBank/DDBJ databases">
        <title>Diversity of trophic interactions inside an arsenic-rich microbial ecosystem.</title>
        <authorList>
            <person name="Bertin P.N."/>
            <person name="Heinrich-Salmeron A."/>
            <person name="Pelletier E."/>
            <person name="Goulhen-Chollet F."/>
            <person name="Arsene-Ploetze F."/>
            <person name="Gallien S."/>
            <person name="Calteau A."/>
            <person name="Vallenet D."/>
            <person name="Casiot C."/>
            <person name="Chane-Woon-Ming B."/>
            <person name="Giloteaux L."/>
            <person name="Barakat M."/>
            <person name="Bonnefoy V."/>
            <person name="Bruneel O."/>
            <person name="Chandler M."/>
            <person name="Cleiss J."/>
            <person name="Duran R."/>
            <person name="Elbaz-Poulichet F."/>
            <person name="Fonknechten N."/>
            <person name="Lauga B."/>
            <person name="Mornico D."/>
            <person name="Ortet P."/>
            <person name="Schaeffer C."/>
            <person name="Siguier P."/>
            <person name="Alexander Thil Smith A."/>
            <person name="Van Dorsselaer A."/>
            <person name="Weissenbach J."/>
            <person name="Medigue C."/>
            <person name="Le Paslier D."/>
        </authorList>
    </citation>
    <scope>NUCLEOTIDE SEQUENCE</scope>
</reference>
<comment type="caution">
    <text evidence="1">The sequence shown here is derived from an EMBL/GenBank/DDBJ whole genome shotgun (WGS) entry which is preliminary data.</text>
</comment>
<proteinExistence type="predicted"/>